<accession>T0I5Z9</accession>
<proteinExistence type="predicted"/>
<sequence>MYPIVGIVGASQFTLGDDVRYWLPGFAGSFGDQKSQGFAGCKGRRCTRTETGFDKLASFDDSVTITD</sequence>
<dbReference type="EMBL" id="ATIB01000001">
    <property type="protein sequence ID" value="EQB07090.1"/>
    <property type="molecule type" value="Genomic_DNA"/>
</dbReference>
<dbReference type="AlphaFoldDB" id="T0I5Z9"/>
<reference evidence="1 2" key="1">
    <citation type="journal article" date="2013" name="Genome Announc.">
        <title>Draft Genome Sequence of a Hexachlorocyclohexane-Degrading Bacterium, Sphingobium baderi Strain LL03T.</title>
        <authorList>
            <person name="Kaur J."/>
            <person name="Verma H."/>
            <person name="Tripathi C."/>
            <person name="Khurana J.P."/>
            <person name="Lal R."/>
        </authorList>
    </citation>
    <scope>NUCLEOTIDE SEQUENCE [LARGE SCALE GENOMIC DNA]</scope>
    <source>
        <strain evidence="1 2">LL03</strain>
    </source>
</reference>
<dbReference type="Proteomes" id="UP000015524">
    <property type="component" value="Unassembled WGS sequence"/>
</dbReference>
<comment type="caution">
    <text evidence="1">The sequence shown here is derived from an EMBL/GenBank/DDBJ whole genome shotgun (WGS) entry which is preliminary data.</text>
</comment>
<evidence type="ECO:0000313" key="1">
    <source>
        <dbReference type="EMBL" id="EQB07090.1"/>
    </source>
</evidence>
<gene>
    <name evidence="1" type="ORF">L485_00025</name>
</gene>
<organism evidence="1 2">
    <name type="scientific">Sphingobium baderi LL03</name>
    <dbReference type="NCBI Taxonomy" id="1114964"/>
    <lineage>
        <taxon>Bacteria</taxon>
        <taxon>Pseudomonadati</taxon>
        <taxon>Pseudomonadota</taxon>
        <taxon>Alphaproteobacteria</taxon>
        <taxon>Sphingomonadales</taxon>
        <taxon>Sphingomonadaceae</taxon>
        <taxon>Sphingobium</taxon>
    </lineage>
</organism>
<protein>
    <submittedName>
        <fullName evidence="1">Uncharacterized protein</fullName>
    </submittedName>
</protein>
<keyword evidence="2" id="KW-1185">Reference proteome</keyword>
<evidence type="ECO:0000313" key="2">
    <source>
        <dbReference type="Proteomes" id="UP000015524"/>
    </source>
</evidence>
<name>T0I5Z9_9SPHN</name>
<dbReference type="PATRIC" id="fig|1114964.3.peg.5"/>